<organism evidence="11 12">
    <name type="scientific">Streptomyces orinoci</name>
    <name type="common">Streptoverticillium orinoci</name>
    <dbReference type="NCBI Taxonomy" id="67339"/>
    <lineage>
        <taxon>Bacteria</taxon>
        <taxon>Bacillati</taxon>
        <taxon>Actinomycetota</taxon>
        <taxon>Actinomycetes</taxon>
        <taxon>Kitasatosporales</taxon>
        <taxon>Streptomycetaceae</taxon>
        <taxon>Streptomyces</taxon>
    </lineage>
</organism>
<dbReference type="SUPFAM" id="SSF52540">
    <property type="entry name" value="P-loop containing nucleoside triphosphate hydrolases"/>
    <property type="match status" value="1"/>
</dbReference>
<keyword evidence="8" id="KW-0046">Antibiotic resistance</keyword>
<keyword evidence="2" id="KW-0813">Transport</keyword>
<dbReference type="GO" id="GO:0005524">
    <property type="term" value="F:ATP binding"/>
    <property type="evidence" value="ECO:0007669"/>
    <property type="project" value="UniProtKB-KW"/>
</dbReference>
<dbReference type="PANTHER" id="PTHR42711">
    <property type="entry name" value="ABC TRANSPORTER ATP-BINDING PROTEIN"/>
    <property type="match status" value="1"/>
</dbReference>
<comment type="similarity">
    <text evidence="9">Belongs to the ABC transporter superfamily. Drug exporter-1 (DrugE1) (TC 3.A.1.105) family.</text>
</comment>
<comment type="subcellular location">
    <subcellularLocation>
        <location evidence="1">Cell membrane</location>
        <topology evidence="1">Peripheral membrane protein</topology>
        <orientation evidence="1">Cytoplasmic side</orientation>
    </subcellularLocation>
</comment>
<dbReference type="PROSITE" id="PS50893">
    <property type="entry name" value="ABC_TRANSPORTER_2"/>
    <property type="match status" value="1"/>
</dbReference>
<evidence type="ECO:0000256" key="9">
    <source>
        <dbReference type="ARBA" id="ARBA00049985"/>
    </source>
</evidence>
<proteinExistence type="inferred from homology"/>
<feature type="domain" description="ABC transporter" evidence="10">
    <location>
        <begin position="5"/>
        <end position="235"/>
    </location>
</feature>
<name>A0ABV3K8W0_STRON</name>
<keyword evidence="7" id="KW-0472">Membrane</keyword>
<dbReference type="PROSITE" id="PS00211">
    <property type="entry name" value="ABC_TRANSPORTER_1"/>
    <property type="match status" value="1"/>
</dbReference>
<sequence>MPEAIHAEGLVKHFGDVRAVDGVDLDVPQGTVLGLLGPNGAGKSTTVRILTTLLTPDAGHATVLGADVVKDPDTVRRSLGMAGQFAAVDEFLTGRENLQLIGRLYQLRKRDAVARAEELLSLFDLTDAADRTAKTYSGGMRRRLDLAAAMLMKPAVMVLDEPTSGLDPTSRRVLWDVIRAMVADGTTLLLTTQYLEEADQLADSICVIDHGRVLAYGTSDELKARVGNERVELVLPEGEDLTGAGLVMASEGQGDVSIEEQARKLIVPVSDGARSLGGIIRRLDELGVPFDDIALRRPTLDDVFIALTGRSAETDEATEDVRVKESVK</sequence>
<dbReference type="InterPro" id="IPR003593">
    <property type="entry name" value="AAA+_ATPase"/>
</dbReference>
<evidence type="ECO:0000256" key="4">
    <source>
        <dbReference type="ARBA" id="ARBA00022741"/>
    </source>
</evidence>
<evidence type="ECO:0000256" key="8">
    <source>
        <dbReference type="ARBA" id="ARBA00023251"/>
    </source>
</evidence>
<evidence type="ECO:0000256" key="5">
    <source>
        <dbReference type="ARBA" id="ARBA00022840"/>
    </source>
</evidence>
<keyword evidence="6" id="KW-1278">Translocase</keyword>
<dbReference type="InterPro" id="IPR027417">
    <property type="entry name" value="P-loop_NTPase"/>
</dbReference>
<dbReference type="InterPro" id="IPR050763">
    <property type="entry name" value="ABC_transporter_ATP-binding"/>
</dbReference>
<dbReference type="Gene3D" id="3.40.50.300">
    <property type="entry name" value="P-loop containing nucleotide triphosphate hydrolases"/>
    <property type="match status" value="1"/>
</dbReference>
<keyword evidence="12" id="KW-1185">Reference proteome</keyword>
<keyword evidence="5 11" id="KW-0067">ATP-binding</keyword>
<evidence type="ECO:0000256" key="3">
    <source>
        <dbReference type="ARBA" id="ARBA00022475"/>
    </source>
</evidence>
<dbReference type="InterPro" id="IPR005894">
    <property type="entry name" value="DrrA"/>
</dbReference>
<accession>A0ABV3K8W0</accession>
<evidence type="ECO:0000256" key="1">
    <source>
        <dbReference type="ARBA" id="ARBA00004413"/>
    </source>
</evidence>
<keyword evidence="3" id="KW-1003">Cell membrane</keyword>
<evidence type="ECO:0000313" key="11">
    <source>
        <dbReference type="EMBL" id="MEV5511077.1"/>
    </source>
</evidence>
<dbReference type="EMBL" id="JBFAUK010000049">
    <property type="protein sequence ID" value="MEV5511077.1"/>
    <property type="molecule type" value="Genomic_DNA"/>
</dbReference>
<evidence type="ECO:0000256" key="7">
    <source>
        <dbReference type="ARBA" id="ARBA00023136"/>
    </source>
</evidence>
<keyword evidence="4" id="KW-0547">Nucleotide-binding</keyword>
<evidence type="ECO:0000256" key="6">
    <source>
        <dbReference type="ARBA" id="ARBA00022967"/>
    </source>
</evidence>
<dbReference type="SMART" id="SM00382">
    <property type="entry name" value="AAA"/>
    <property type="match status" value="1"/>
</dbReference>
<gene>
    <name evidence="11" type="ORF">AB0L16_32465</name>
</gene>
<evidence type="ECO:0000259" key="10">
    <source>
        <dbReference type="PROSITE" id="PS50893"/>
    </source>
</evidence>
<dbReference type="Proteomes" id="UP001552594">
    <property type="component" value="Unassembled WGS sequence"/>
</dbReference>
<dbReference type="InterPro" id="IPR003439">
    <property type="entry name" value="ABC_transporter-like_ATP-bd"/>
</dbReference>
<comment type="caution">
    <text evidence="11">The sequence shown here is derived from an EMBL/GenBank/DDBJ whole genome shotgun (WGS) entry which is preliminary data.</text>
</comment>
<reference evidence="11 12" key="1">
    <citation type="submission" date="2024-06" db="EMBL/GenBank/DDBJ databases">
        <title>The Natural Products Discovery Center: Release of the First 8490 Sequenced Strains for Exploring Actinobacteria Biosynthetic Diversity.</title>
        <authorList>
            <person name="Kalkreuter E."/>
            <person name="Kautsar S.A."/>
            <person name="Yang D."/>
            <person name="Bader C.D."/>
            <person name="Teijaro C.N."/>
            <person name="Fluegel L."/>
            <person name="Davis C.M."/>
            <person name="Simpson J.R."/>
            <person name="Lauterbach L."/>
            <person name="Steele A.D."/>
            <person name="Gui C."/>
            <person name="Meng S."/>
            <person name="Li G."/>
            <person name="Viehrig K."/>
            <person name="Ye F."/>
            <person name="Su P."/>
            <person name="Kiefer A.F."/>
            <person name="Nichols A."/>
            <person name="Cepeda A.J."/>
            <person name="Yan W."/>
            <person name="Fan B."/>
            <person name="Jiang Y."/>
            <person name="Adhikari A."/>
            <person name="Zheng C.-J."/>
            <person name="Schuster L."/>
            <person name="Cowan T.M."/>
            <person name="Smanski M.J."/>
            <person name="Chevrette M.G."/>
            <person name="De Carvalho L.P.S."/>
            <person name="Shen B."/>
        </authorList>
    </citation>
    <scope>NUCLEOTIDE SEQUENCE [LARGE SCALE GENOMIC DNA]</scope>
    <source>
        <strain evidence="11 12">NPDC052347</strain>
    </source>
</reference>
<protein>
    <submittedName>
        <fullName evidence="11">ATP-binding cassette domain-containing protein</fullName>
    </submittedName>
</protein>
<dbReference type="InterPro" id="IPR017871">
    <property type="entry name" value="ABC_transporter-like_CS"/>
</dbReference>
<evidence type="ECO:0000256" key="2">
    <source>
        <dbReference type="ARBA" id="ARBA00022448"/>
    </source>
</evidence>
<dbReference type="Pfam" id="PF00005">
    <property type="entry name" value="ABC_tran"/>
    <property type="match status" value="1"/>
</dbReference>
<evidence type="ECO:0000313" key="12">
    <source>
        <dbReference type="Proteomes" id="UP001552594"/>
    </source>
</evidence>
<dbReference type="PANTHER" id="PTHR42711:SF19">
    <property type="entry name" value="DOXORUBICIN RESISTANCE ATP-BINDING PROTEIN DRRA"/>
    <property type="match status" value="1"/>
</dbReference>
<dbReference type="NCBIfam" id="TIGR01188">
    <property type="entry name" value="drrA"/>
    <property type="match status" value="1"/>
</dbReference>
<dbReference type="RefSeq" id="WP_109279050.1">
    <property type="nucleotide sequence ID" value="NZ_JBFAUK010000049.1"/>
</dbReference>